<sequence>MGVGVMLVSEVRKYLCSFWVGVFALLLVTPSFALDVVDGDFKTILYGRSETLSVWRYSGNPNILVFDFPGLTHQGLSFNRVMQLTEQQTSEPYPRPLSTEELAKYIEASRRTQADFAFGHDILVSEFVQFFNWADRDKLVLNPEELLIRDFLVQQGMMRSWRGFYQALRPDVVILSIPQMQERKSNEPRITIAARYAILMHEMAHGEYYTNPYYKAYCQRFWAESLNDAQRDAFKKFLSNYGYSSYGDELIINEMQAYLMFTPDPASFSARKLGVSDTELDAMRDAFRKGKPATKLPLNLPRGELP</sequence>
<proteinExistence type="predicted"/>
<keyword evidence="2" id="KW-1185">Reference proteome</keyword>
<dbReference type="AlphaFoldDB" id="A0A6S6XX14"/>
<protein>
    <submittedName>
        <fullName evidence="1">Uncharacterized protein</fullName>
    </submittedName>
</protein>
<dbReference type="EMBL" id="LR778301">
    <property type="protein sequence ID" value="CAB1367379.1"/>
    <property type="molecule type" value="Genomic_DNA"/>
</dbReference>
<dbReference type="Proteomes" id="UP000515733">
    <property type="component" value="Chromosome"/>
</dbReference>
<organism evidence="1 2">
    <name type="scientific">Denitratisoma oestradiolicum</name>
    <dbReference type="NCBI Taxonomy" id="311182"/>
    <lineage>
        <taxon>Bacteria</taxon>
        <taxon>Pseudomonadati</taxon>
        <taxon>Pseudomonadota</taxon>
        <taxon>Betaproteobacteria</taxon>
        <taxon>Nitrosomonadales</taxon>
        <taxon>Sterolibacteriaceae</taxon>
        <taxon>Denitratisoma</taxon>
    </lineage>
</organism>
<evidence type="ECO:0000313" key="1">
    <source>
        <dbReference type="EMBL" id="CAB1367379.1"/>
    </source>
</evidence>
<dbReference type="KEGG" id="doe:DENOEST_0207"/>
<gene>
    <name evidence="1" type="ORF">DENOEST_0207</name>
</gene>
<evidence type="ECO:0000313" key="2">
    <source>
        <dbReference type="Proteomes" id="UP000515733"/>
    </source>
</evidence>
<accession>A0A6S6XX14</accession>
<name>A0A6S6XX14_9PROT</name>
<reference evidence="1 2" key="1">
    <citation type="submission" date="2020-03" db="EMBL/GenBank/DDBJ databases">
        <authorList>
            <consortium name="Genoscope - CEA"/>
            <person name="William W."/>
        </authorList>
    </citation>
    <scope>NUCLEOTIDE SEQUENCE [LARGE SCALE GENOMIC DNA]</scope>
    <source>
        <strain evidence="2">DSM 16959</strain>
    </source>
</reference>